<gene>
    <name evidence="2" type="ordered locus">Amet_0232</name>
</gene>
<evidence type="ECO:0000313" key="3">
    <source>
        <dbReference type="Proteomes" id="UP000001572"/>
    </source>
</evidence>
<dbReference type="STRING" id="293826.Amet_0232"/>
<dbReference type="InterPro" id="IPR024047">
    <property type="entry name" value="MM3350-like_sf"/>
</dbReference>
<name>A6TJU9_ALKMQ</name>
<dbReference type="InterPro" id="IPR012912">
    <property type="entry name" value="Plasmid_pRiA4b_Orf3-like"/>
</dbReference>
<evidence type="ECO:0000313" key="2">
    <source>
        <dbReference type="EMBL" id="ABR46467.1"/>
    </source>
</evidence>
<dbReference type="Gene3D" id="3.10.290.30">
    <property type="entry name" value="MM3350-like"/>
    <property type="match status" value="1"/>
</dbReference>
<dbReference type="PANTHER" id="PTHR41878">
    <property type="entry name" value="LEXA REPRESSOR-RELATED"/>
    <property type="match status" value="1"/>
</dbReference>
<dbReference type="eggNOG" id="COG1846">
    <property type="taxonomic scope" value="Bacteria"/>
</dbReference>
<sequence>MARVARERSSTGIYHVMFRGINRQTIFEDEEDLNGGDIKVKSYIIRIELEKSNPLIWRRVIMPAGATFNRLHDVIQNVTNFQSGYPSSGYHLFEFDLTEENMLVTNDEQAYLEHQHYKKNKAMYEERLKTIPPEMIVFEKNYQERLKIEVRKPTGLKIDDSLEKYKEIRYNYDFGDDWHFTVKLEEIVDDYYFGFPTLLDGVETAPPEDVGGIHGFYEFLKAYRDPKHPEYEDIKTWAESLYFREYDPDWINERLKGINYKKTEWDNINHERYNIIEDKYRKK</sequence>
<dbReference type="KEGG" id="amt:Amet_0232"/>
<proteinExistence type="predicted"/>
<dbReference type="AlphaFoldDB" id="A6TJU9"/>
<accession>A6TJU9</accession>
<dbReference type="HOGENOM" id="CLU_085055_0_0_9"/>
<dbReference type="EMBL" id="CP000724">
    <property type="protein sequence ID" value="ABR46467.1"/>
    <property type="molecule type" value="Genomic_DNA"/>
</dbReference>
<dbReference type="SUPFAM" id="SSF159941">
    <property type="entry name" value="MM3350-like"/>
    <property type="match status" value="1"/>
</dbReference>
<dbReference type="PANTHER" id="PTHR41878:SF1">
    <property type="entry name" value="TNPR PROTEIN"/>
    <property type="match status" value="1"/>
</dbReference>
<reference evidence="3" key="1">
    <citation type="journal article" date="2016" name="Genome Announc.">
        <title>Complete genome sequence of Alkaliphilus metalliredigens strain QYMF, an alkaliphilic and metal-reducing bacterium isolated from borax-contaminated leachate ponds.</title>
        <authorList>
            <person name="Hwang C."/>
            <person name="Copeland A."/>
            <person name="Lucas S."/>
            <person name="Lapidus A."/>
            <person name="Barry K."/>
            <person name="Detter J.C."/>
            <person name="Glavina Del Rio T."/>
            <person name="Hammon N."/>
            <person name="Israni S."/>
            <person name="Dalin E."/>
            <person name="Tice H."/>
            <person name="Pitluck S."/>
            <person name="Chertkov O."/>
            <person name="Brettin T."/>
            <person name="Bruce D."/>
            <person name="Han C."/>
            <person name="Schmutz J."/>
            <person name="Larimer F."/>
            <person name="Land M.L."/>
            <person name="Hauser L."/>
            <person name="Kyrpides N."/>
            <person name="Mikhailova N."/>
            <person name="Ye Q."/>
            <person name="Zhou J."/>
            <person name="Richardson P."/>
            <person name="Fields M.W."/>
        </authorList>
    </citation>
    <scope>NUCLEOTIDE SEQUENCE [LARGE SCALE GENOMIC DNA]</scope>
    <source>
        <strain evidence="3">QYMF</strain>
    </source>
</reference>
<dbReference type="Proteomes" id="UP000001572">
    <property type="component" value="Chromosome"/>
</dbReference>
<dbReference type="RefSeq" id="WP_011971376.1">
    <property type="nucleotide sequence ID" value="NC_009633.1"/>
</dbReference>
<organism evidence="2 3">
    <name type="scientific">Alkaliphilus metalliredigens (strain QYMF)</name>
    <dbReference type="NCBI Taxonomy" id="293826"/>
    <lineage>
        <taxon>Bacteria</taxon>
        <taxon>Bacillati</taxon>
        <taxon>Bacillota</taxon>
        <taxon>Clostridia</taxon>
        <taxon>Peptostreptococcales</taxon>
        <taxon>Natronincolaceae</taxon>
        <taxon>Alkaliphilus</taxon>
    </lineage>
</organism>
<protein>
    <submittedName>
        <fullName evidence="2">Plasmid pRiA4b ORF-3 family protein</fullName>
    </submittedName>
</protein>
<dbReference type="Pfam" id="PF07929">
    <property type="entry name" value="PRiA4_ORF3"/>
    <property type="match status" value="1"/>
</dbReference>
<evidence type="ECO:0000259" key="1">
    <source>
        <dbReference type="Pfam" id="PF07929"/>
    </source>
</evidence>
<feature type="domain" description="Plasmid pRiA4b Orf3-like" evidence="1">
    <location>
        <begin position="42"/>
        <end position="252"/>
    </location>
</feature>
<keyword evidence="3" id="KW-1185">Reference proteome</keyword>